<dbReference type="EMBL" id="PXOG01000145">
    <property type="protein sequence ID" value="RGP72921.1"/>
    <property type="molecule type" value="Genomic_DNA"/>
</dbReference>
<sequence>MSSISAGFIHNLPSKGLILADQVIDGTLTSSVFDYKNTTFDDNVDHNMTVFQRVSDKPKSWRGYDVVSFPILTKKMLINGDAVFIGQVTRDFAGRGVGWMIMDQGKNPLTVYLNPCNGVIGYDYFLRGEKTRVVTEFFNTNITTVN</sequence>
<gene>
    <name evidence="1" type="ORF">FLONG3_6559</name>
</gene>
<comment type="caution">
    <text evidence="1">The sequence shown here is derived from an EMBL/GenBank/DDBJ whole genome shotgun (WGS) entry which is preliminary data.</text>
</comment>
<evidence type="ECO:0000313" key="1">
    <source>
        <dbReference type="EMBL" id="RGP72921.1"/>
    </source>
</evidence>
<keyword evidence="2" id="KW-1185">Reference proteome</keyword>
<dbReference type="OrthoDB" id="3535343at2759"/>
<reference evidence="1 2" key="1">
    <citation type="journal article" date="2018" name="PLoS Pathog.">
        <title>Evolution of structural diversity of trichothecenes, a family of toxins produced by plant pathogenic and entomopathogenic fungi.</title>
        <authorList>
            <person name="Proctor R.H."/>
            <person name="McCormick S.P."/>
            <person name="Kim H.S."/>
            <person name="Cardoza R.E."/>
            <person name="Stanley A.M."/>
            <person name="Lindo L."/>
            <person name="Kelly A."/>
            <person name="Brown D.W."/>
            <person name="Lee T."/>
            <person name="Vaughan M.M."/>
            <person name="Alexander N.J."/>
            <person name="Busman M."/>
            <person name="Gutierrez S."/>
        </authorList>
    </citation>
    <scope>NUCLEOTIDE SEQUENCE [LARGE SCALE GENOMIC DNA]</scope>
    <source>
        <strain evidence="1 2">NRRL 20695</strain>
    </source>
</reference>
<accession>A0A395SKI5</accession>
<name>A0A395SKI5_9HYPO</name>
<dbReference type="AlphaFoldDB" id="A0A395SKI5"/>
<dbReference type="Proteomes" id="UP000266234">
    <property type="component" value="Unassembled WGS sequence"/>
</dbReference>
<evidence type="ECO:0000313" key="2">
    <source>
        <dbReference type="Proteomes" id="UP000266234"/>
    </source>
</evidence>
<protein>
    <submittedName>
        <fullName evidence="1">Uncharacterized protein</fullName>
    </submittedName>
</protein>
<organism evidence="1 2">
    <name type="scientific">Fusarium longipes</name>
    <dbReference type="NCBI Taxonomy" id="694270"/>
    <lineage>
        <taxon>Eukaryota</taxon>
        <taxon>Fungi</taxon>
        <taxon>Dikarya</taxon>
        <taxon>Ascomycota</taxon>
        <taxon>Pezizomycotina</taxon>
        <taxon>Sordariomycetes</taxon>
        <taxon>Hypocreomycetidae</taxon>
        <taxon>Hypocreales</taxon>
        <taxon>Nectriaceae</taxon>
        <taxon>Fusarium</taxon>
    </lineage>
</organism>
<proteinExistence type="predicted"/>